<proteinExistence type="predicted"/>
<name>A0A2P2MIM8_RHIMU</name>
<keyword evidence="1" id="KW-1133">Transmembrane helix</keyword>
<accession>A0A2P2MIM8</accession>
<protein>
    <submittedName>
        <fullName evidence="2">Uncharacterized protein</fullName>
    </submittedName>
</protein>
<evidence type="ECO:0000256" key="1">
    <source>
        <dbReference type="SAM" id="Phobius"/>
    </source>
</evidence>
<feature type="transmembrane region" description="Helical" evidence="1">
    <location>
        <begin position="21"/>
        <end position="41"/>
    </location>
</feature>
<sequence length="58" mass="6957">MQCRWRIIVGLLVARSWLQKTISYFAYNIILNGVRLITFLWSNCYFSIYDMASGYFHI</sequence>
<keyword evidence="1" id="KW-0472">Membrane</keyword>
<organism evidence="2">
    <name type="scientific">Rhizophora mucronata</name>
    <name type="common">Asiatic mangrove</name>
    <dbReference type="NCBI Taxonomy" id="61149"/>
    <lineage>
        <taxon>Eukaryota</taxon>
        <taxon>Viridiplantae</taxon>
        <taxon>Streptophyta</taxon>
        <taxon>Embryophyta</taxon>
        <taxon>Tracheophyta</taxon>
        <taxon>Spermatophyta</taxon>
        <taxon>Magnoliopsida</taxon>
        <taxon>eudicotyledons</taxon>
        <taxon>Gunneridae</taxon>
        <taxon>Pentapetalae</taxon>
        <taxon>rosids</taxon>
        <taxon>fabids</taxon>
        <taxon>Malpighiales</taxon>
        <taxon>Rhizophoraceae</taxon>
        <taxon>Rhizophora</taxon>
    </lineage>
</organism>
<dbReference type="AlphaFoldDB" id="A0A2P2MIM8"/>
<keyword evidence="1" id="KW-0812">Transmembrane</keyword>
<reference evidence="2" key="1">
    <citation type="submission" date="2018-02" db="EMBL/GenBank/DDBJ databases">
        <title>Rhizophora mucronata_Transcriptome.</title>
        <authorList>
            <person name="Meera S.P."/>
            <person name="Sreeshan A."/>
            <person name="Augustine A."/>
        </authorList>
    </citation>
    <scope>NUCLEOTIDE SEQUENCE</scope>
    <source>
        <tissue evidence="2">Leaf</tissue>
    </source>
</reference>
<dbReference type="EMBL" id="GGEC01049606">
    <property type="protein sequence ID" value="MBX30090.1"/>
    <property type="molecule type" value="Transcribed_RNA"/>
</dbReference>
<evidence type="ECO:0000313" key="2">
    <source>
        <dbReference type="EMBL" id="MBX30090.1"/>
    </source>
</evidence>